<evidence type="ECO:0000256" key="7">
    <source>
        <dbReference type="ARBA" id="ARBA00022553"/>
    </source>
</evidence>
<keyword evidence="10" id="KW-0418">Kinase</keyword>
<dbReference type="InterPro" id="IPR000408">
    <property type="entry name" value="Reg_chr_condens"/>
</dbReference>
<evidence type="ECO:0000313" key="14">
    <source>
        <dbReference type="EMBL" id="CAI9563668.1"/>
    </source>
</evidence>
<proteinExistence type="inferred from homology"/>
<dbReference type="PROSITE" id="PS50012">
    <property type="entry name" value="RCC1_3"/>
    <property type="match status" value="2"/>
</dbReference>
<evidence type="ECO:0000256" key="13">
    <source>
        <dbReference type="PROSITE-ProRule" id="PRU00235"/>
    </source>
</evidence>
<evidence type="ECO:0000256" key="10">
    <source>
        <dbReference type="ARBA" id="ARBA00022777"/>
    </source>
</evidence>
<reference evidence="14" key="1">
    <citation type="submission" date="2023-05" db="EMBL/GenBank/DDBJ databases">
        <authorList>
            <person name="Stuckert A."/>
        </authorList>
    </citation>
    <scope>NUCLEOTIDE SEQUENCE</scope>
</reference>
<accession>A0ABN9CUL8</accession>
<evidence type="ECO:0000313" key="15">
    <source>
        <dbReference type="Proteomes" id="UP001162483"/>
    </source>
</evidence>
<name>A0ABN9CUL8_9NEOB</name>
<keyword evidence="7" id="KW-0597">Phosphoprotein</keyword>
<evidence type="ECO:0000256" key="3">
    <source>
        <dbReference type="ARBA" id="ARBA00010886"/>
    </source>
</evidence>
<keyword evidence="15" id="KW-1185">Reference proteome</keyword>
<evidence type="ECO:0000256" key="12">
    <source>
        <dbReference type="ARBA" id="ARBA00022842"/>
    </source>
</evidence>
<keyword evidence="10" id="KW-0808">Transferase</keyword>
<feature type="repeat" description="RCC1" evidence="13">
    <location>
        <begin position="160"/>
        <end position="212"/>
    </location>
</feature>
<evidence type="ECO:0000256" key="8">
    <source>
        <dbReference type="ARBA" id="ARBA00022723"/>
    </source>
</evidence>
<evidence type="ECO:0000256" key="4">
    <source>
        <dbReference type="ARBA" id="ARBA00012513"/>
    </source>
</evidence>
<feature type="repeat" description="RCC1" evidence="13">
    <location>
        <begin position="108"/>
        <end position="159"/>
    </location>
</feature>
<gene>
    <name evidence="14" type="ORF">SPARVUS_LOCUS5786577</name>
</gene>
<keyword evidence="8" id="KW-0479">Metal-binding</keyword>
<feature type="non-terminal residue" evidence="14">
    <location>
        <position position="1"/>
    </location>
</feature>
<sequence>GRLGLGNQESHNSPQQVVVPQDYEPQRVVCGIDSSMILTVGNQILACGSNRFNKLGLDKIPTISKPPSEDQVEEAYTFSPVQSAPLHLEAILCADVGTSHSSVVTARGQCYTFGSNQHGQLGTSAHRNSRVPYLIPAPQGLKVTMVACGDAFTVAVCADGQVFTWGKGARGRLGRRDEGIGVPKMVQLEESHPYTVTSVACCHGNTLLAVKRKYATSMHV</sequence>
<dbReference type="InterPro" id="IPR009091">
    <property type="entry name" value="RCC1/BLIP-II"/>
</dbReference>
<dbReference type="InterPro" id="IPR051997">
    <property type="entry name" value="STK_NEK"/>
</dbReference>
<dbReference type="EC" id="2.7.11.1" evidence="4"/>
<evidence type="ECO:0000256" key="9">
    <source>
        <dbReference type="ARBA" id="ARBA00022741"/>
    </source>
</evidence>
<keyword evidence="5" id="KW-0963">Cytoplasm</keyword>
<evidence type="ECO:0000256" key="2">
    <source>
        <dbReference type="ARBA" id="ARBA00004496"/>
    </source>
</evidence>
<comment type="similarity">
    <text evidence="3">Belongs to the protein kinase superfamily. NEK Ser/Thr protein kinase family. NIMA subfamily.</text>
</comment>
<evidence type="ECO:0000256" key="11">
    <source>
        <dbReference type="ARBA" id="ARBA00022840"/>
    </source>
</evidence>
<dbReference type="PANTHER" id="PTHR44535">
    <property type="entry name" value="PROTEIN CBG16200"/>
    <property type="match status" value="1"/>
</dbReference>
<comment type="subcellular location">
    <subcellularLocation>
        <location evidence="2">Cytoplasm</location>
    </subcellularLocation>
</comment>
<dbReference type="Gene3D" id="2.130.10.30">
    <property type="entry name" value="Regulator of chromosome condensation 1/beta-lactamase-inhibitor protein II"/>
    <property type="match status" value="1"/>
</dbReference>
<organism evidence="14 15">
    <name type="scientific">Staurois parvus</name>
    <dbReference type="NCBI Taxonomy" id="386267"/>
    <lineage>
        <taxon>Eukaryota</taxon>
        <taxon>Metazoa</taxon>
        <taxon>Chordata</taxon>
        <taxon>Craniata</taxon>
        <taxon>Vertebrata</taxon>
        <taxon>Euteleostomi</taxon>
        <taxon>Amphibia</taxon>
        <taxon>Batrachia</taxon>
        <taxon>Anura</taxon>
        <taxon>Neobatrachia</taxon>
        <taxon>Ranoidea</taxon>
        <taxon>Ranidae</taxon>
        <taxon>Staurois</taxon>
    </lineage>
</organism>
<evidence type="ECO:0000256" key="6">
    <source>
        <dbReference type="ARBA" id="ARBA00022527"/>
    </source>
</evidence>
<keyword evidence="12" id="KW-0460">Magnesium</keyword>
<keyword evidence="9" id="KW-0547">Nucleotide-binding</keyword>
<comment type="caution">
    <text evidence="14">The sequence shown here is derived from an EMBL/GenBank/DDBJ whole genome shotgun (WGS) entry which is preliminary data.</text>
</comment>
<protein>
    <recommendedName>
        <fullName evidence="4">non-specific serine/threonine protein kinase</fullName>
        <ecNumber evidence="4">2.7.11.1</ecNumber>
    </recommendedName>
</protein>
<comment type="cofactor">
    <cofactor evidence="1">
        <name>Mg(2+)</name>
        <dbReference type="ChEBI" id="CHEBI:18420"/>
    </cofactor>
</comment>
<keyword evidence="11" id="KW-0067">ATP-binding</keyword>
<feature type="non-terminal residue" evidence="14">
    <location>
        <position position="220"/>
    </location>
</feature>
<keyword evidence="6" id="KW-0723">Serine/threonine-protein kinase</keyword>
<dbReference type="Proteomes" id="UP001162483">
    <property type="component" value="Unassembled WGS sequence"/>
</dbReference>
<evidence type="ECO:0000256" key="5">
    <source>
        <dbReference type="ARBA" id="ARBA00022490"/>
    </source>
</evidence>
<dbReference type="SUPFAM" id="SSF50985">
    <property type="entry name" value="RCC1/BLIP-II"/>
    <property type="match status" value="1"/>
</dbReference>
<dbReference type="Pfam" id="PF00415">
    <property type="entry name" value="RCC1"/>
    <property type="match status" value="3"/>
</dbReference>
<dbReference type="PANTHER" id="PTHR44535:SF4">
    <property type="entry name" value="SERINE_THREONINE-PROTEIN KINASE NEK8"/>
    <property type="match status" value="1"/>
</dbReference>
<evidence type="ECO:0000256" key="1">
    <source>
        <dbReference type="ARBA" id="ARBA00001946"/>
    </source>
</evidence>
<dbReference type="EMBL" id="CATNWA010012583">
    <property type="protein sequence ID" value="CAI9563668.1"/>
    <property type="molecule type" value="Genomic_DNA"/>
</dbReference>